<keyword evidence="4" id="KW-1278">Translocase</keyword>
<evidence type="ECO:0000313" key="10">
    <source>
        <dbReference type="EMBL" id="KAJ8598804.1"/>
    </source>
</evidence>
<dbReference type="PANTHER" id="PTHR10371:SF3">
    <property type="entry name" value="NADH DEHYDROGENASE [UBIQUINONE] FLAVOPROTEIN 2, MITOCHONDRIAL"/>
    <property type="match status" value="1"/>
</dbReference>
<dbReference type="Gene3D" id="3.40.30.10">
    <property type="entry name" value="Glutaredoxin"/>
    <property type="match status" value="1"/>
</dbReference>
<evidence type="ECO:0000256" key="4">
    <source>
        <dbReference type="ARBA" id="ARBA00022967"/>
    </source>
</evidence>
<keyword evidence="6 9" id="KW-0411">Iron-sulfur</keyword>
<dbReference type="AlphaFoldDB" id="A0AAD7U7R8"/>
<keyword evidence="7" id="KW-0520">NAD</keyword>
<keyword evidence="11" id="KW-1185">Reference proteome</keyword>
<dbReference type="SUPFAM" id="SSF52833">
    <property type="entry name" value="Thioredoxin-like"/>
    <property type="match status" value="1"/>
</dbReference>
<name>A0AAD7U7R8_9STRA</name>
<comment type="cofactor">
    <cofactor evidence="8">
        <name>[2Fe-2S] cluster</name>
        <dbReference type="ChEBI" id="CHEBI:190135"/>
    </cofactor>
</comment>
<feature type="binding site" evidence="9">
    <location>
        <position position="165"/>
    </location>
    <ligand>
        <name>[2Fe-2S] cluster</name>
        <dbReference type="ChEBI" id="CHEBI:190135"/>
    </ligand>
</feature>
<evidence type="ECO:0000256" key="8">
    <source>
        <dbReference type="ARBA" id="ARBA00034078"/>
    </source>
</evidence>
<dbReference type="PIRSF" id="PIRSF000216">
    <property type="entry name" value="NADH_DH_24kDa"/>
    <property type="match status" value="1"/>
</dbReference>
<keyword evidence="5 9" id="KW-0408">Iron</keyword>
<dbReference type="GO" id="GO:0046872">
    <property type="term" value="F:metal ion binding"/>
    <property type="evidence" value="ECO:0007669"/>
    <property type="project" value="UniProtKB-KW"/>
</dbReference>
<accession>A0AAD7U7R8</accession>
<dbReference type="EMBL" id="JAQMWT010000642">
    <property type="protein sequence ID" value="KAJ8598804.1"/>
    <property type="molecule type" value="Genomic_DNA"/>
</dbReference>
<keyword evidence="2 9" id="KW-0001">2Fe-2S</keyword>
<dbReference type="GO" id="GO:0098796">
    <property type="term" value="C:membrane protein complex"/>
    <property type="evidence" value="ECO:0007669"/>
    <property type="project" value="UniProtKB-ARBA"/>
</dbReference>
<dbReference type="NCBIfam" id="TIGR01958">
    <property type="entry name" value="nuoE_fam"/>
    <property type="match status" value="1"/>
</dbReference>
<dbReference type="GO" id="GO:0006120">
    <property type="term" value="P:mitochondrial electron transport, NADH to ubiquinone"/>
    <property type="evidence" value="ECO:0007669"/>
    <property type="project" value="UniProtKB-ARBA"/>
</dbReference>
<dbReference type="InterPro" id="IPR036249">
    <property type="entry name" value="Thioredoxin-like_sf"/>
</dbReference>
<sequence>MLSRVSVLPRVRLVRGARGLSNYHPIASHVDSAENTKTTPFDFNAENHARAELIMSKYPTNYKQAAIIPLLDLAQRQNGGWLPLAAMDRVAKLVEVAPMRVYEVATFYTMFNRERVGKYFIQLCGTTPCMVCGSEDIKKAIEDYLGIKEGQTTADGLFTLREVECLGSCANAPMIQLNDDYYECLTPKSVVELLKRCKSGNVPPMGRWGSLPLNGQVSCEGPAGKTSLFEEPAPPPMRADLDGQVDPASVKAHMGY</sequence>
<evidence type="ECO:0000256" key="7">
    <source>
        <dbReference type="ARBA" id="ARBA00023027"/>
    </source>
</evidence>
<protein>
    <submittedName>
        <fullName evidence="10">Uncharacterized protein</fullName>
    </submittedName>
</protein>
<evidence type="ECO:0000256" key="9">
    <source>
        <dbReference type="PIRSR" id="PIRSR000216-1"/>
    </source>
</evidence>
<comment type="similarity">
    <text evidence="1">Belongs to the complex I 24 kDa subunit family.</text>
</comment>
<evidence type="ECO:0000256" key="2">
    <source>
        <dbReference type="ARBA" id="ARBA00022714"/>
    </source>
</evidence>
<reference evidence="10" key="1">
    <citation type="submission" date="2023-01" db="EMBL/GenBank/DDBJ databases">
        <title>Metagenome sequencing of chrysophaentin producing Chrysophaeum taylorii.</title>
        <authorList>
            <person name="Davison J."/>
            <person name="Bewley C."/>
        </authorList>
    </citation>
    <scope>NUCLEOTIDE SEQUENCE</scope>
    <source>
        <strain evidence="10">NIES-1699</strain>
    </source>
</reference>
<feature type="binding site" evidence="9">
    <location>
        <position position="124"/>
    </location>
    <ligand>
        <name>[2Fe-2S] cluster</name>
        <dbReference type="ChEBI" id="CHEBI:190135"/>
    </ligand>
</feature>
<feature type="binding site" evidence="9">
    <location>
        <position position="129"/>
    </location>
    <ligand>
        <name>[2Fe-2S] cluster</name>
        <dbReference type="ChEBI" id="CHEBI:190135"/>
    </ligand>
</feature>
<dbReference type="PANTHER" id="PTHR10371">
    <property type="entry name" value="NADH DEHYDROGENASE UBIQUINONE FLAVOPROTEIN 2, MITOCHONDRIAL"/>
    <property type="match status" value="1"/>
</dbReference>
<dbReference type="GO" id="GO:1902494">
    <property type="term" value="C:catalytic complex"/>
    <property type="evidence" value="ECO:0007669"/>
    <property type="project" value="UniProtKB-ARBA"/>
</dbReference>
<dbReference type="Pfam" id="PF01257">
    <property type="entry name" value="2Fe-2S_thioredx"/>
    <property type="match status" value="1"/>
</dbReference>
<dbReference type="NCBIfam" id="NF005725">
    <property type="entry name" value="PRK07539.1-5"/>
    <property type="match status" value="1"/>
</dbReference>
<dbReference type="CDD" id="cd03064">
    <property type="entry name" value="TRX_Fd_NuoE"/>
    <property type="match status" value="1"/>
</dbReference>
<evidence type="ECO:0000313" key="11">
    <source>
        <dbReference type="Proteomes" id="UP001230188"/>
    </source>
</evidence>
<keyword evidence="3 9" id="KW-0479">Metal-binding</keyword>
<feature type="binding site" evidence="9">
    <location>
        <position position="169"/>
    </location>
    <ligand>
        <name>[2Fe-2S] cluster</name>
        <dbReference type="ChEBI" id="CHEBI:190135"/>
    </ligand>
</feature>
<dbReference type="InterPro" id="IPR042128">
    <property type="entry name" value="NuoE_dom"/>
</dbReference>
<dbReference type="GO" id="GO:0003954">
    <property type="term" value="F:NADH dehydrogenase activity"/>
    <property type="evidence" value="ECO:0007669"/>
    <property type="project" value="TreeGrafter"/>
</dbReference>
<evidence type="ECO:0000256" key="6">
    <source>
        <dbReference type="ARBA" id="ARBA00023014"/>
    </source>
</evidence>
<dbReference type="GO" id="GO:0051537">
    <property type="term" value="F:2 iron, 2 sulfur cluster binding"/>
    <property type="evidence" value="ECO:0007669"/>
    <property type="project" value="UniProtKB-KW"/>
</dbReference>
<organism evidence="10 11">
    <name type="scientific">Chrysophaeum taylorii</name>
    <dbReference type="NCBI Taxonomy" id="2483200"/>
    <lineage>
        <taxon>Eukaryota</taxon>
        <taxon>Sar</taxon>
        <taxon>Stramenopiles</taxon>
        <taxon>Ochrophyta</taxon>
        <taxon>Pelagophyceae</taxon>
        <taxon>Pelagomonadales</taxon>
        <taxon>Pelagomonadaceae</taxon>
        <taxon>Chrysophaeum</taxon>
    </lineage>
</organism>
<dbReference type="FunFam" id="3.40.30.10:FF:000022">
    <property type="entry name" value="NADH dehydrogenase flavoprotein 2, mitochondrial"/>
    <property type="match status" value="1"/>
</dbReference>
<gene>
    <name evidence="10" type="ORF">CTAYLR_008664</name>
</gene>
<comment type="caution">
    <text evidence="10">The sequence shown here is derived from an EMBL/GenBank/DDBJ whole genome shotgun (WGS) entry which is preliminary data.</text>
</comment>
<proteinExistence type="inferred from homology"/>
<evidence type="ECO:0000256" key="1">
    <source>
        <dbReference type="ARBA" id="ARBA00010643"/>
    </source>
</evidence>
<evidence type="ECO:0000256" key="5">
    <source>
        <dbReference type="ARBA" id="ARBA00023004"/>
    </source>
</evidence>
<comment type="cofactor">
    <cofactor evidence="9">
        <name>[2Fe-2S] cluster</name>
        <dbReference type="ChEBI" id="CHEBI:190135"/>
    </cofactor>
    <text evidence="9">Binds 1 [2Fe-2S] cluster.</text>
</comment>
<dbReference type="PROSITE" id="PS01099">
    <property type="entry name" value="COMPLEX1_24K"/>
    <property type="match status" value="1"/>
</dbReference>
<dbReference type="Proteomes" id="UP001230188">
    <property type="component" value="Unassembled WGS sequence"/>
</dbReference>
<dbReference type="GO" id="GO:0005743">
    <property type="term" value="C:mitochondrial inner membrane"/>
    <property type="evidence" value="ECO:0007669"/>
    <property type="project" value="UniProtKB-ARBA"/>
</dbReference>
<dbReference type="InterPro" id="IPR041921">
    <property type="entry name" value="NuoE_N"/>
</dbReference>
<dbReference type="GO" id="GO:0008137">
    <property type="term" value="F:NADH dehydrogenase (ubiquinone) activity"/>
    <property type="evidence" value="ECO:0007669"/>
    <property type="project" value="UniProtKB-ARBA"/>
</dbReference>
<dbReference type="FunFam" id="1.10.10.1590:FF:000001">
    <property type="entry name" value="NADH-quinone oxidoreductase subunit E"/>
    <property type="match status" value="1"/>
</dbReference>
<evidence type="ECO:0000256" key="3">
    <source>
        <dbReference type="ARBA" id="ARBA00022723"/>
    </source>
</evidence>
<dbReference type="Gene3D" id="1.10.10.1590">
    <property type="entry name" value="NADH-quinone oxidoreductase subunit E"/>
    <property type="match status" value="1"/>
</dbReference>
<dbReference type="InterPro" id="IPR002023">
    <property type="entry name" value="NuoE-like"/>
</dbReference>